<reference evidence="2 3" key="1">
    <citation type="submission" date="2024-05" db="EMBL/GenBank/DDBJ databases">
        <authorList>
            <person name="Haq I."/>
            <person name="Ullah Z."/>
            <person name="Ahmad R."/>
            <person name="Li M."/>
            <person name="Tong Y."/>
        </authorList>
    </citation>
    <scope>NUCLEOTIDE SEQUENCE [LARGE SCALE GENOMIC DNA]</scope>
    <source>
        <strain evidence="2 3">16A2E</strain>
    </source>
</reference>
<evidence type="ECO:0000256" key="1">
    <source>
        <dbReference type="SAM" id="Phobius"/>
    </source>
</evidence>
<accession>A0ABU9XJP2</accession>
<sequence>MEIMTLLPLFIFSIIPLAFLGIAIWFTISNLNAQKERNAILKEIAKRLVVHENSKKEEL</sequence>
<protein>
    <submittedName>
        <fullName evidence="2">Uncharacterized protein</fullName>
    </submittedName>
</protein>
<dbReference type="EMBL" id="JBDIML010000005">
    <property type="protein sequence ID" value="MEN2768504.1"/>
    <property type="molecule type" value="Genomic_DNA"/>
</dbReference>
<keyword evidence="1" id="KW-0472">Membrane</keyword>
<evidence type="ECO:0000313" key="3">
    <source>
        <dbReference type="Proteomes" id="UP001444625"/>
    </source>
</evidence>
<proteinExistence type="predicted"/>
<name>A0ABU9XJP2_9BACI</name>
<organism evidence="2 3">
    <name type="scientific">Ornithinibacillus xuwenensis</name>
    <dbReference type="NCBI Taxonomy" id="3144668"/>
    <lineage>
        <taxon>Bacteria</taxon>
        <taxon>Bacillati</taxon>
        <taxon>Bacillota</taxon>
        <taxon>Bacilli</taxon>
        <taxon>Bacillales</taxon>
        <taxon>Bacillaceae</taxon>
        <taxon>Ornithinibacillus</taxon>
    </lineage>
</organism>
<keyword evidence="1" id="KW-1133">Transmembrane helix</keyword>
<keyword evidence="3" id="KW-1185">Reference proteome</keyword>
<feature type="transmembrane region" description="Helical" evidence="1">
    <location>
        <begin position="6"/>
        <end position="28"/>
    </location>
</feature>
<evidence type="ECO:0000313" key="2">
    <source>
        <dbReference type="EMBL" id="MEN2768504.1"/>
    </source>
</evidence>
<dbReference type="Proteomes" id="UP001444625">
    <property type="component" value="Unassembled WGS sequence"/>
</dbReference>
<dbReference type="RefSeq" id="WP_345825985.1">
    <property type="nucleotide sequence ID" value="NZ_JBDIML010000005.1"/>
</dbReference>
<keyword evidence="1" id="KW-0812">Transmembrane</keyword>
<comment type="caution">
    <text evidence="2">The sequence shown here is derived from an EMBL/GenBank/DDBJ whole genome shotgun (WGS) entry which is preliminary data.</text>
</comment>
<gene>
    <name evidence="2" type="ORF">ABC228_15080</name>
</gene>